<reference evidence="1 2" key="1">
    <citation type="submission" date="2021-06" db="EMBL/GenBank/DDBJ databases">
        <title>Caerostris extrusa draft genome.</title>
        <authorList>
            <person name="Kono N."/>
            <person name="Arakawa K."/>
        </authorList>
    </citation>
    <scope>NUCLEOTIDE SEQUENCE [LARGE SCALE GENOMIC DNA]</scope>
</reference>
<protein>
    <submittedName>
        <fullName evidence="1">Uncharacterized protein</fullName>
    </submittedName>
</protein>
<proteinExistence type="predicted"/>
<dbReference type="EMBL" id="BPLR01013932">
    <property type="protein sequence ID" value="GIY64855.1"/>
    <property type="molecule type" value="Genomic_DNA"/>
</dbReference>
<evidence type="ECO:0000313" key="2">
    <source>
        <dbReference type="Proteomes" id="UP001054945"/>
    </source>
</evidence>
<evidence type="ECO:0000313" key="1">
    <source>
        <dbReference type="EMBL" id="GIY64855.1"/>
    </source>
</evidence>
<dbReference type="Proteomes" id="UP001054945">
    <property type="component" value="Unassembled WGS sequence"/>
</dbReference>
<sequence>MEEKARIKNKCLCKEGRPMILWRRMKNRLLVSASERAPNQCPHKRRKLPQFYEAAAFETQDEILFQEGKHTGRWGDASLSEETRASRFKFNKIRSEIRFSRQMP</sequence>
<dbReference type="AlphaFoldDB" id="A0AAV4V3P8"/>
<name>A0AAV4V3P8_CAEEX</name>
<comment type="caution">
    <text evidence="1">The sequence shown here is derived from an EMBL/GenBank/DDBJ whole genome shotgun (WGS) entry which is preliminary data.</text>
</comment>
<gene>
    <name evidence="1" type="ORF">CEXT_496021</name>
</gene>
<organism evidence="1 2">
    <name type="scientific">Caerostris extrusa</name>
    <name type="common">Bark spider</name>
    <name type="synonym">Caerostris bankana</name>
    <dbReference type="NCBI Taxonomy" id="172846"/>
    <lineage>
        <taxon>Eukaryota</taxon>
        <taxon>Metazoa</taxon>
        <taxon>Ecdysozoa</taxon>
        <taxon>Arthropoda</taxon>
        <taxon>Chelicerata</taxon>
        <taxon>Arachnida</taxon>
        <taxon>Araneae</taxon>
        <taxon>Araneomorphae</taxon>
        <taxon>Entelegynae</taxon>
        <taxon>Araneoidea</taxon>
        <taxon>Araneidae</taxon>
        <taxon>Caerostris</taxon>
    </lineage>
</organism>
<accession>A0AAV4V3P8</accession>
<keyword evidence="2" id="KW-1185">Reference proteome</keyword>